<name>A0A9N9LBX0_9HELO</name>
<sequence>MSPRTSPARSFGAVATGMVFVDPETNWAPNTRNNNNASRAENYQIALPWTRTPESESDASADSHCMGELERAGDWLFRLNPGPHPGPHLPSPKRREAMEKHRVHFASALLSWTPKPIAAPSSYSTRYLQILVRLEPRHVWQYLRLQRSSPHSAPYWSESEGLGRTGVVFWVKLDHDAAACGEPEHNSREPRASSNVRGARGYREKRAPRHYKTSNLYASRASGRALVGETGTGHHRLGREKHRSNSANIGSSIKGGS</sequence>
<organism evidence="2 3">
    <name type="scientific">Hymenoscyphus albidus</name>
    <dbReference type="NCBI Taxonomy" id="595503"/>
    <lineage>
        <taxon>Eukaryota</taxon>
        <taxon>Fungi</taxon>
        <taxon>Dikarya</taxon>
        <taxon>Ascomycota</taxon>
        <taxon>Pezizomycotina</taxon>
        <taxon>Leotiomycetes</taxon>
        <taxon>Helotiales</taxon>
        <taxon>Helotiaceae</taxon>
        <taxon>Hymenoscyphus</taxon>
    </lineage>
</organism>
<dbReference type="AlphaFoldDB" id="A0A9N9LBX0"/>
<evidence type="ECO:0000256" key="1">
    <source>
        <dbReference type="SAM" id="MobiDB-lite"/>
    </source>
</evidence>
<dbReference type="Proteomes" id="UP000701801">
    <property type="component" value="Unassembled WGS sequence"/>
</dbReference>
<gene>
    <name evidence="2" type="ORF">HYALB_00001114</name>
</gene>
<feature type="region of interest" description="Disordered" evidence="1">
    <location>
        <begin position="180"/>
        <end position="203"/>
    </location>
</feature>
<protein>
    <submittedName>
        <fullName evidence="2">Uncharacterized protein</fullName>
    </submittedName>
</protein>
<dbReference type="EMBL" id="CAJVRM010000045">
    <property type="protein sequence ID" value="CAG8972425.1"/>
    <property type="molecule type" value="Genomic_DNA"/>
</dbReference>
<evidence type="ECO:0000313" key="3">
    <source>
        <dbReference type="Proteomes" id="UP000701801"/>
    </source>
</evidence>
<reference evidence="2" key="1">
    <citation type="submission" date="2021-07" db="EMBL/GenBank/DDBJ databases">
        <authorList>
            <person name="Durling M."/>
        </authorList>
    </citation>
    <scope>NUCLEOTIDE SEQUENCE</scope>
</reference>
<feature type="region of interest" description="Disordered" evidence="1">
    <location>
        <begin position="222"/>
        <end position="257"/>
    </location>
</feature>
<accession>A0A9N9LBX0</accession>
<proteinExistence type="predicted"/>
<comment type="caution">
    <text evidence="2">The sequence shown here is derived from an EMBL/GenBank/DDBJ whole genome shotgun (WGS) entry which is preliminary data.</text>
</comment>
<evidence type="ECO:0000313" key="2">
    <source>
        <dbReference type="EMBL" id="CAG8972425.1"/>
    </source>
</evidence>
<feature type="compositionally biased region" description="Basic and acidic residues" evidence="1">
    <location>
        <begin position="180"/>
        <end position="191"/>
    </location>
</feature>
<feature type="compositionally biased region" description="Basic residues" evidence="1">
    <location>
        <begin position="233"/>
        <end position="244"/>
    </location>
</feature>
<keyword evidence="3" id="KW-1185">Reference proteome</keyword>